<feature type="compositionally biased region" description="Basic and acidic residues" evidence="7">
    <location>
        <begin position="52"/>
        <end position="64"/>
    </location>
</feature>
<dbReference type="GO" id="GO:0003723">
    <property type="term" value="F:RNA binding"/>
    <property type="evidence" value="ECO:0007669"/>
    <property type="project" value="UniProtKB-UniRule"/>
</dbReference>
<evidence type="ECO:0000256" key="7">
    <source>
        <dbReference type="SAM" id="MobiDB-lite"/>
    </source>
</evidence>
<dbReference type="SUPFAM" id="SSF54928">
    <property type="entry name" value="RNA-binding domain, RBD"/>
    <property type="match status" value="1"/>
</dbReference>
<dbReference type="GO" id="GO:0000398">
    <property type="term" value="P:mRNA splicing, via spliceosome"/>
    <property type="evidence" value="ECO:0007669"/>
    <property type="project" value="TreeGrafter"/>
</dbReference>
<dbReference type="InterPro" id="IPR034201">
    <property type="entry name" value="RNPS1_RRM"/>
</dbReference>
<name>A0A194QSB8_PAPMA</name>
<evidence type="ECO:0000256" key="3">
    <source>
        <dbReference type="ARBA" id="ARBA00022884"/>
    </source>
</evidence>
<organism evidence="9 10">
    <name type="scientific">Papilio machaon</name>
    <name type="common">Old World swallowtail butterfly</name>
    <dbReference type="NCBI Taxonomy" id="76193"/>
    <lineage>
        <taxon>Eukaryota</taxon>
        <taxon>Metazoa</taxon>
        <taxon>Ecdysozoa</taxon>
        <taxon>Arthropoda</taxon>
        <taxon>Hexapoda</taxon>
        <taxon>Insecta</taxon>
        <taxon>Pterygota</taxon>
        <taxon>Neoptera</taxon>
        <taxon>Endopterygota</taxon>
        <taxon>Lepidoptera</taxon>
        <taxon>Glossata</taxon>
        <taxon>Ditrysia</taxon>
        <taxon>Papilionoidea</taxon>
        <taxon>Papilionidae</taxon>
        <taxon>Papilioninae</taxon>
        <taxon>Papilio</taxon>
    </lineage>
</organism>
<dbReference type="GO" id="GO:0005654">
    <property type="term" value="C:nucleoplasm"/>
    <property type="evidence" value="ECO:0007669"/>
    <property type="project" value="TreeGrafter"/>
</dbReference>
<dbReference type="PANTHER" id="PTHR15481">
    <property type="entry name" value="RIBONUCLEIC ACID BINDING PROTEIN S1"/>
    <property type="match status" value="1"/>
</dbReference>
<evidence type="ECO:0000256" key="2">
    <source>
        <dbReference type="ARBA" id="ARBA00022664"/>
    </source>
</evidence>
<evidence type="ECO:0000256" key="4">
    <source>
        <dbReference type="ARBA" id="ARBA00023187"/>
    </source>
</evidence>
<dbReference type="AlphaFoldDB" id="A0A194QSB8"/>
<evidence type="ECO:0000259" key="8">
    <source>
        <dbReference type="PROSITE" id="PS50102"/>
    </source>
</evidence>
<comment type="subcellular location">
    <subcellularLocation>
        <location evidence="1">Nucleus</location>
    </subcellularLocation>
</comment>
<dbReference type="EMBL" id="KQ461154">
    <property type="protein sequence ID" value="KPJ08418.1"/>
    <property type="molecule type" value="Genomic_DNA"/>
</dbReference>
<dbReference type="InParanoid" id="A0A194QSB8"/>
<evidence type="ECO:0000313" key="9">
    <source>
        <dbReference type="EMBL" id="KPJ08418.1"/>
    </source>
</evidence>
<dbReference type="CDD" id="cd12365">
    <property type="entry name" value="RRM_RNPS1"/>
    <property type="match status" value="1"/>
</dbReference>
<gene>
    <name evidence="9" type="ORF">RR48_12171</name>
</gene>
<sequence>MSSPSHDELIWPNNDLTSPHKSPIKDRREPDKLRERSPTGDKKKPVLPVANDKQKTKDKQERSPGRKKRERSPLPRPTRIHIGRLTLNVTKEHINEIFSTYGTVKVVEFPMDRLHPHNGRGYAYVEFSNADEAENAMKHMDGGQIDGQEITAAPVLIPTRPRRPSPRAPPRHLPPRRHSPPRYIQTKPCDN</sequence>
<accession>A0A194QSB8</accession>
<dbReference type="InterPro" id="IPR000504">
    <property type="entry name" value="RRM_dom"/>
</dbReference>
<dbReference type="SMART" id="SM00360">
    <property type="entry name" value="RRM"/>
    <property type="match status" value="1"/>
</dbReference>
<dbReference type="InterPro" id="IPR012677">
    <property type="entry name" value="Nucleotide-bd_a/b_plait_sf"/>
</dbReference>
<proteinExistence type="predicted"/>
<dbReference type="PROSITE" id="PS50102">
    <property type="entry name" value="RRM"/>
    <property type="match status" value="1"/>
</dbReference>
<dbReference type="Proteomes" id="UP000053240">
    <property type="component" value="Unassembled WGS sequence"/>
</dbReference>
<reference evidence="9 10" key="1">
    <citation type="journal article" date="2015" name="Nat. Commun.">
        <title>Outbred genome sequencing and CRISPR/Cas9 gene editing in butterflies.</title>
        <authorList>
            <person name="Li X."/>
            <person name="Fan D."/>
            <person name="Zhang W."/>
            <person name="Liu G."/>
            <person name="Zhang L."/>
            <person name="Zhao L."/>
            <person name="Fang X."/>
            <person name="Chen L."/>
            <person name="Dong Y."/>
            <person name="Chen Y."/>
            <person name="Ding Y."/>
            <person name="Zhao R."/>
            <person name="Feng M."/>
            <person name="Zhu Y."/>
            <person name="Feng Y."/>
            <person name="Jiang X."/>
            <person name="Zhu D."/>
            <person name="Xiang H."/>
            <person name="Feng X."/>
            <person name="Li S."/>
            <person name="Wang J."/>
            <person name="Zhang G."/>
            <person name="Kronforst M.R."/>
            <person name="Wang W."/>
        </authorList>
    </citation>
    <scope>NUCLEOTIDE SEQUENCE [LARGE SCALE GENOMIC DNA]</scope>
    <source>
        <strain evidence="9">Ya'a_city_454_Pm</strain>
        <tissue evidence="9">Whole body</tissue>
    </source>
</reference>
<dbReference type="Gene3D" id="3.30.70.330">
    <property type="match status" value="1"/>
</dbReference>
<dbReference type="STRING" id="76193.A0A194QSB8"/>
<keyword evidence="10" id="KW-1185">Reference proteome</keyword>
<feature type="region of interest" description="Disordered" evidence="7">
    <location>
        <begin position="156"/>
        <end position="191"/>
    </location>
</feature>
<dbReference type="InterPro" id="IPR035979">
    <property type="entry name" value="RBD_domain_sf"/>
</dbReference>
<feature type="domain" description="RRM" evidence="8">
    <location>
        <begin position="78"/>
        <end position="150"/>
    </location>
</feature>
<dbReference type="GO" id="GO:0005737">
    <property type="term" value="C:cytoplasm"/>
    <property type="evidence" value="ECO:0007669"/>
    <property type="project" value="TreeGrafter"/>
</dbReference>
<keyword evidence="3 6" id="KW-0694">RNA-binding</keyword>
<keyword evidence="5" id="KW-0539">Nucleus</keyword>
<protein>
    <submittedName>
        <fullName evidence="9">RNA-binding protein with serine-rich domain 1-A</fullName>
    </submittedName>
</protein>
<dbReference type="GO" id="GO:0061574">
    <property type="term" value="C:ASAP complex"/>
    <property type="evidence" value="ECO:0007669"/>
    <property type="project" value="TreeGrafter"/>
</dbReference>
<feature type="compositionally biased region" description="Basic and acidic residues" evidence="7">
    <location>
        <begin position="23"/>
        <end position="44"/>
    </location>
</feature>
<dbReference type="PANTHER" id="PTHR15481:SF0">
    <property type="entry name" value="LD23870P-RELATED"/>
    <property type="match status" value="1"/>
</dbReference>
<evidence type="ECO:0000256" key="6">
    <source>
        <dbReference type="PROSITE-ProRule" id="PRU00176"/>
    </source>
</evidence>
<evidence type="ECO:0000256" key="1">
    <source>
        <dbReference type="ARBA" id="ARBA00004123"/>
    </source>
</evidence>
<keyword evidence="2" id="KW-0507">mRNA processing</keyword>
<feature type="compositionally biased region" description="Basic residues" evidence="7">
    <location>
        <begin position="160"/>
        <end position="180"/>
    </location>
</feature>
<keyword evidence="4" id="KW-0508">mRNA splicing</keyword>
<feature type="region of interest" description="Disordered" evidence="7">
    <location>
        <begin position="1"/>
        <end position="79"/>
    </location>
</feature>
<evidence type="ECO:0000256" key="5">
    <source>
        <dbReference type="ARBA" id="ARBA00023242"/>
    </source>
</evidence>
<dbReference type="Pfam" id="PF00076">
    <property type="entry name" value="RRM_1"/>
    <property type="match status" value="1"/>
</dbReference>
<evidence type="ECO:0000313" key="10">
    <source>
        <dbReference type="Proteomes" id="UP000053240"/>
    </source>
</evidence>